<proteinExistence type="predicted"/>
<feature type="transmembrane region" description="Helical" evidence="1">
    <location>
        <begin position="12"/>
        <end position="36"/>
    </location>
</feature>
<sequence length="291" mass="33351">MNIPERFTFVDKFLLSTLAVLLFLLAIQIIMVLFGFNKAHAQEQAPLVALKTVSFGQNKQLFTEQDKLNFIEQSRSQGFSDQDIGKASNITRKQRLNENDASKQTLASKSVTMASTNSSYYNHSFTIYDAQSYLFDDFDEDGFYQSFSVVFDADVISNIYNERADVYAELYLSIDGGPWTHYYTTDIFTIVGENIDDEYEVVTSLYEGYYTDHYDVLIDLYEVGYPGLVATFSSDDSDALYALPLESDEHDIYYDDHYYDDHHHHSGSAGFLGLITMLIIFFVRKTRHIAL</sequence>
<dbReference type="EMBL" id="CP134146">
    <property type="protein sequence ID" value="WNC68582.1"/>
    <property type="molecule type" value="Genomic_DNA"/>
</dbReference>
<keyword evidence="1" id="KW-1133">Transmembrane helix</keyword>
<keyword evidence="3" id="KW-1185">Reference proteome</keyword>
<accession>A0ABY9TIF9</accession>
<evidence type="ECO:0000256" key="1">
    <source>
        <dbReference type="SAM" id="Phobius"/>
    </source>
</evidence>
<feature type="transmembrane region" description="Helical" evidence="1">
    <location>
        <begin position="266"/>
        <end position="283"/>
    </location>
</feature>
<organism evidence="2 3">
    <name type="scientific">Thalassotalea nanhaiensis</name>
    <dbReference type="NCBI Taxonomy" id="3065648"/>
    <lineage>
        <taxon>Bacteria</taxon>
        <taxon>Pseudomonadati</taxon>
        <taxon>Pseudomonadota</taxon>
        <taxon>Gammaproteobacteria</taxon>
        <taxon>Alteromonadales</taxon>
        <taxon>Colwelliaceae</taxon>
        <taxon>Thalassotalea</taxon>
    </lineage>
</organism>
<reference evidence="3" key="1">
    <citation type="submission" date="2023-09" db="EMBL/GenBank/DDBJ databases">
        <authorList>
            <person name="Li S."/>
            <person name="Li X."/>
            <person name="Zhang C."/>
            <person name="Zhao Z."/>
        </authorList>
    </citation>
    <scope>NUCLEOTIDE SEQUENCE [LARGE SCALE GENOMIC DNA]</scope>
    <source>
        <strain evidence="3">SQ345</strain>
    </source>
</reference>
<evidence type="ECO:0000313" key="3">
    <source>
        <dbReference type="Proteomes" id="UP001248581"/>
    </source>
</evidence>
<protein>
    <submittedName>
        <fullName evidence="2">Choice-of-anchor H family protein</fullName>
    </submittedName>
</protein>
<dbReference type="RefSeq" id="WP_348387737.1">
    <property type="nucleotide sequence ID" value="NZ_CP134146.1"/>
</dbReference>
<evidence type="ECO:0000313" key="2">
    <source>
        <dbReference type="EMBL" id="WNC68582.1"/>
    </source>
</evidence>
<keyword evidence="1" id="KW-0812">Transmembrane</keyword>
<keyword evidence="1" id="KW-0472">Membrane</keyword>
<dbReference type="Proteomes" id="UP001248581">
    <property type="component" value="Chromosome"/>
</dbReference>
<gene>
    <name evidence="2" type="ORF">RI845_00195</name>
</gene>
<dbReference type="NCBIfam" id="NF038116">
    <property type="entry name" value="Sden1266_dom"/>
    <property type="match status" value="1"/>
</dbReference>
<name>A0ABY9TIF9_9GAMM</name>